<evidence type="ECO:0000313" key="3">
    <source>
        <dbReference type="EMBL" id="WLQ42163.1"/>
    </source>
</evidence>
<dbReference type="Pfam" id="PF13466">
    <property type="entry name" value="STAS_2"/>
    <property type="match status" value="1"/>
</dbReference>
<dbReference type="EMBL" id="CP120992">
    <property type="protein sequence ID" value="WLQ42163.1"/>
    <property type="molecule type" value="Genomic_DNA"/>
</dbReference>
<dbReference type="Proteomes" id="UP001229952">
    <property type="component" value="Chromosome"/>
</dbReference>
<sequence length="142" mass="15442">MIPLPHSSFTVTVEAGPGTAHLHIAGALDYDTSDELVQRADQCLTSHADLRELHLDCAELTLCDSMGISTFLAIRRKTTARNIRLHLDNAPPFLERVLTTTGVRTLFTQAHDSQRHEEPLAGPSTSPFIPRPHSAPAPDSSA</sequence>
<protein>
    <submittedName>
        <fullName evidence="3">STAS domain-containing protein</fullName>
    </submittedName>
</protein>
<keyword evidence="4" id="KW-1185">Reference proteome</keyword>
<evidence type="ECO:0000256" key="1">
    <source>
        <dbReference type="SAM" id="MobiDB-lite"/>
    </source>
</evidence>
<gene>
    <name evidence="3" type="ORF">P8A22_20695</name>
</gene>
<dbReference type="RefSeq" id="WP_306089293.1">
    <property type="nucleotide sequence ID" value="NZ_CP120992.1"/>
</dbReference>
<dbReference type="PROSITE" id="PS50801">
    <property type="entry name" value="STAS"/>
    <property type="match status" value="1"/>
</dbReference>
<reference evidence="3 4" key="1">
    <citation type="submission" date="2023-03" db="EMBL/GenBank/DDBJ databases">
        <title>Isolation and description of six Streptomyces strains from soil environments, able to metabolize different microbial glucans.</title>
        <authorList>
            <person name="Widen T."/>
            <person name="Larsbrink J."/>
        </authorList>
    </citation>
    <scope>NUCLEOTIDE SEQUENCE [LARGE SCALE GENOMIC DNA]</scope>
    <source>
        <strain evidence="3 4">Mut2</strain>
    </source>
</reference>
<feature type="domain" description="STAS" evidence="2">
    <location>
        <begin position="9"/>
        <end position="103"/>
    </location>
</feature>
<dbReference type="InterPro" id="IPR058548">
    <property type="entry name" value="MlaB-like_STAS"/>
</dbReference>
<dbReference type="InterPro" id="IPR002645">
    <property type="entry name" value="STAS_dom"/>
</dbReference>
<organism evidence="3 4">
    <name type="scientific">Streptomyces laculatispora</name>
    <dbReference type="NCBI Taxonomy" id="887464"/>
    <lineage>
        <taxon>Bacteria</taxon>
        <taxon>Bacillati</taxon>
        <taxon>Actinomycetota</taxon>
        <taxon>Actinomycetes</taxon>
        <taxon>Kitasatosporales</taxon>
        <taxon>Streptomycetaceae</taxon>
        <taxon>Streptomyces</taxon>
    </lineage>
</organism>
<proteinExistence type="predicted"/>
<accession>A0ABY9I7R4</accession>
<feature type="region of interest" description="Disordered" evidence="1">
    <location>
        <begin position="111"/>
        <end position="142"/>
    </location>
</feature>
<dbReference type="SUPFAM" id="SSF52091">
    <property type="entry name" value="SpoIIaa-like"/>
    <property type="match status" value="1"/>
</dbReference>
<name>A0ABY9I7R4_9ACTN</name>
<evidence type="ECO:0000259" key="2">
    <source>
        <dbReference type="PROSITE" id="PS50801"/>
    </source>
</evidence>
<dbReference type="CDD" id="cd07043">
    <property type="entry name" value="STAS_anti-anti-sigma_factors"/>
    <property type="match status" value="1"/>
</dbReference>
<evidence type="ECO:0000313" key="4">
    <source>
        <dbReference type="Proteomes" id="UP001229952"/>
    </source>
</evidence>
<dbReference type="InterPro" id="IPR036513">
    <property type="entry name" value="STAS_dom_sf"/>
</dbReference>
<dbReference type="Gene3D" id="3.30.750.24">
    <property type="entry name" value="STAS domain"/>
    <property type="match status" value="1"/>
</dbReference>